<keyword evidence="2" id="KW-0430">Lectin</keyword>
<comment type="caution">
    <text evidence="5">The sequence shown here is derived from an EMBL/GenBank/DDBJ whole genome shotgun (WGS) entry which is preliminary data.</text>
</comment>
<keyword evidence="3" id="KW-0472">Membrane</keyword>
<feature type="domain" description="Legume lectin" evidence="4">
    <location>
        <begin position="19"/>
        <end position="85"/>
    </location>
</feature>
<keyword evidence="3" id="KW-0812">Transmembrane</keyword>
<dbReference type="GO" id="GO:0030246">
    <property type="term" value="F:carbohydrate binding"/>
    <property type="evidence" value="ECO:0007669"/>
    <property type="project" value="UniProtKB-KW"/>
</dbReference>
<dbReference type="InterPro" id="IPR000985">
    <property type="entry name" value="Lectin_LegA_CS"/>
</dbReference>
<reference evidence="5" key="1">
    <citation type="journal article" date="2022" name="Plant J.">
        <title>Strategies of tolerance reflected in two North American maple genomes.</title>
        <authorList>
            <person name="McEvoy S.L."/>
            <person name="Sezen U.U."/>
            <person name="Trouern-Trend A."/>
            <person name="McMahon S.M."/>
            <person name="Schaberg P.G."/>
            <person name="Yang J."/>
            <person name="Wegrzyn J.L."/>
            <person name="Swenson N.G."/>
        </authorList>
    </citation>
    <scope>NUCLEOTIDE SEQUENCE</scope>
    <source>
        <strain evidence="5">91603</strain>
    </source>
</reference>
<evidence type="ECO:0000256" key="2">
    <source>
        <dbReference type="ARBA" id="ARBA00022734"/>
    </source>
</evidence>
<accession>A0AAD5IHX1</accession>
<dbReference type="PANTHER" id="PTHR32401">
    <property type="entry name" value="CONCANAVALIN A-LIKE LECTIN FAMILY PROTEIN"/>
    <property type="match status" value="1"/>
</dbReference>
<dbReference type="AlphaFoldDB" id="A0AAD5IHX1"/>
<dbReference type="InterPro" id="IPR001220">
    <property type="entry name" value="Legume_lectin_dom"/>
</dbReference>
<dbReference type="InterPro" id="IPR050258">
    <property type="entry name" value="Leguminous_Lectin"/>
</dbReference>
<organism evidence="5 6">
    <name type="scientific">Acer negundo</name>
    <name type="common">Box elder</name>
    <dbReference type="NCBI Taxonomy" id="4023"/>
    <lineage>
        <taxon>Eukaryota</taxon>
        <taxon>Viridiplantae</taxon>
        <taxon>Streptophyta</taxon>
        <taxon>Embryophyta</taxon>
        <taxon>Tracheophyta</taxon>
        <taxon>Spermatophyta</taxon>
        <taxon>Magnoliopsida</taxon>
        <taxon>eudicotyledons</taxon>
        <taxon>Gunneridae</taxon>
        <taxon>Pentapetalae</taxon>
        <taxon>rosids</taxon>
        <taxon>malvids</taxon>
        <taxon>Sapindales</taxon>
        <taxon>Sapindaceae</taxon>
        <taxon>Hippocastanoideae</taxon>
        <taxon>Acereae</taxon>
        <taxon>Acer</taxon>
    </lineage>
</organism>
<comment type="similarity">
    <text evidence="1">Belongs to the leguminous lectin family.</text>
</comment>
<dbReference type="PROSITE" id="PS00308">
    <property type="entry name" value="LECTIN_LEGUME_ALPHA"/>
    <property type="match status" value="1"/>
</dbReference>
<evidence type="ECO:0000256" key="3">
    <source>
        <dbReference type="SAM" id="Phobius"/>
    </source>
</evidence>
<protein>
    <recommendedName>
        <fullName evidence="4">Legume lectin domain-containing protein</fullName>
    </recommendedName>
</protein>
<evidence type="ECO:0000259" key="4">
    <source>
        <dbReference type="Pfam" id="PF00139"/>
    </source>
</evidence>
<proteinExistence type="inferred from homology"/>
<name>A0AAD5IHX1_ACENE</name>
<keyword evidence="6" id="KW-1185">Reference proteome</keyword>
<evidence type="ECO:0000256" key="1">
    <source>
        <dbReference type="ARBA" id="ARBA00007606"/>
    </source>
</evidence>
<keyword evidence="3" id="KW-1133">Transmembrane helix</keyword>
<dbReference type="Pfam" id="PF00139">
    <property type="entry name" value="Lectin_legB"/>
    <property type="match status" value="1"/>
</dbReference>
<gene>
    <name evidence="5" type="ORF">LWI28_006652</name>
</gene>
<dbReference type="Gene3D" id="2.60.120.200">
    <property type="match status" value="1"/>
</dbReference>
<reference evidence="5" key="2">
    <citation type="submission" date="2023-02" db="EMBL/GenBank/DDBJ databases">
        <authorList>
            <person name="Swenson N.G."/>
            <person name="Wegrzyn J.L."/>
            <person name="Mcevoy S.L."/>
        </authorList>
    </citation>
    <scope>NUCLEOTIDE SEQUENCE</scope>
    <source>
        <strain evidence="5">91603</strain>
        <tissue evidence="5">Leaf</tissue>
    </source>
</reference>
<evidence type="ECO:0000313" key="6">
    <source>
        <dbReference type="Proteomes" id="UP001064489"/>
    </source>
</evidence>
<evidence type="ECO:0000313" key="5">
    <source>
        <dbReference type="EMBL" id="KAI9165051.1"/>
    </source>
</evidence>
<dbReference type="Proteomes" id="UP001064489">
    <property type="component" value="Chromosome 10"/>
</dbReference>
<feature type="transmembrane region" description="Helical" evidence="3">
    <location>
        <begin position="89"/>
        <end position="112"/>
    </location>
</feature>
<dbReference type="EMBL" id="JAJSOW010000105">
    <property type="protein sequence ID" value="KAI9165051.1"/>
    <property type="molecule type" value="Genomic_DNA"/>
</dbReference>
<dbReference type="InterPro" id="IPR013320">
    <property type="entry name" value="ConA-like_dom_sf"/>
</dbReference>
<sequence length="140" mass="15684">MFILAGMLAFTEEILLMCSVSWSYRETSNSQENTSLFYIIDLTKILPEYVTVGFSAATGMNSGKHTLESWEFSSTLDVKETRKMDAEKIRITVGVTVSMGILIAGVITRFVVLRKQKKMKRNAAETMNLTSINDDLERGA</sequence>
<dbReference type="SUPFAM" id="SSF49899">
    <property type="entry name" value="Concanavalin A-like lectins/glucanases"/>
    <property type="match status" value="1"/>
</dbReference>
<dbReference type="PANTHER" id="PTHR32401:SF47">
    <property type="entry name" value="LEGUME LECTIN DOMAIN-CONTAINING PROTEIN"/>
    <property type="match status" value="1"/>
</dbReference>